<dbReference type="Proteomes" id="UP000886653">
    <property type="component" value="Unassembled WGS sequence"/>
</dbReference>
<evidence type="ECO:0000313" key="2">
    <source>
        <dbReference type="Proteomes" id="UP000886653"/>
    </source>
</evidence>
<protein>
    <submittedName>
        <fullName evidence="1">Uncharacterized protein</fullName>
    </submittedName>
</protein>
<keyword evidence="2" id="KW-1185">Reference proteome</keyword>
<dbReference type="AlphaFoldDB" id="A0A9P6TG61"/>
<gene>
    <name evidence="1" type="ORF">CROQUDRAFT_38260</name>
</gene>
<organism evidence="1 2">
    <name type="scientific">Cronartium quercuum f. sp. fusiforme G11</name>
    <dbReference type="NCBI Taxonomy" id="708437"/>
    <lineage>
        <taxon>Eukaryota</taxon>
        <taxon>Fungi</taxon>
        <taxon>Dikarya</taxon>
        <taxon>Basidiomycota</taxon>
        <taxon>Pucciniomycotina</taxon>
        <taxon>Pucciniomycetes</taxon>
        <taxon>Pucciniales</taxon>
        <taxon>Coleosporiaceae</taxon>
        <taxon>Cronartium</taxon>
    </lineage>
</organism>
<sequence length="74" mass="8369">MVYGDQCNFSKKKVAEELVNRCFEEYGSPQALKKVEVGSDINKYHLCLWIHDFATVIEADEAMQCGNVGHLMSV</sequence>
<name>A0A9P6TG61_9BASI</name>
<proteinExistence type="predicted"/>
<reference evidence="1" key="1">
    <citation type="submission" date="2013-11" db="EMBL/GenBank/DDBJ databases">
        <title>Genome sequence of the fusiform rust pathogen reveals effectors for host alternation and coevolution with pine.</title>
        <authorList>
            <consortium name="DOE Joint Genome Institute"/>
            <person name="Smith K."/>
            <person name="Pendleton A."/>
            <person name="Kubisiak T."/>
            <person name="Anderson C."/>
            <person name="Salamov A."/>
            <person name="Aerts A."/>
            <person name="Riley R."/>
            <person name="Clum A."/>
            <person name="Lindquist E."/>
            <person name="Ence D."/>
            <person name="Campbell M."/>
            <person name="Kronenberg Z."/>
            <person name="Feau N."/>
            <person name="Dhillon B."/>
            <person name="Hamelin R."/>
            <person name="Burleigh J."/>
            <person name="Smith J."/>
            <person name="Yandell M."/>
            <person name="Nelson C."/>
            <person name="Grigoriev I."/>
            <person name="Davis J."/>
        </authorList>
    </citation>
    <scope>NUCLEOTIDE SEQUENCE</scope>
    <source>
        <strain evidence="1">G11</strain>
    </source>
</reference>
<comment type="caution">
    <text evidence="1">The sequence shown here is derived from an EMBL/GenBank/DDBJ whole genome shotgun (WGS) entry which is preliminary data.</text>
</comment>
<evidence type="ECO:0000313" key="1">
    <source>
        <dbReference type="EMBL" id="KAG0150430.1"/>
    </source>
</evidence>
<accession>A0A9P6TG61</accession>
<dbReference type="EMBL" id="MU167219">
    <property type="protein sequence ID" value="KAG0150430.1"/>
    <property type="molecule type" value="Genomic_DNA"/>
</dbReference>